<organism evidence="10 11">
    <name type="scientific">Methylobacterium terrae</name>
    <dbReference type="NCBI Taxonomy" id="2202827"/>
    <lineage>
        <taxon>Bacteria</taxon>
        <taxon>Pseudomonadati</taxon>
        <taxon>Pseudomonadota</taxon>
        <taxon>Alphaproteobacteria</taxon>
        <taxon>Hyphomicrobiales</taxon>
        <taxon>Methylobacteriaceae</taxon>
        <taxon>Methylobacterium</taxon>
    </lineage>
</organism>
<dbReference type="PANTHER" id="PTHR21716">
    <property type="entry name" value="TRANSMEMBRANE PROTEIN"/>
    <property type="match status" value="1"/>
</dbReference>
<proteinExistence type="inferred from homology"/>
<dbReference type="EMBL" id="CP029553">
    <property type="protein sequence ID" value="AWN45495.1"/>
    <property type="molecule type" value="Genomic_DNA"/>
</dbReference>
<evidence type="ECO:0000256" key="4">
    <source>
        <dbReference type="ARBA" id="ARBA00022475"/>
    </source>
</evidence>
<feature type="region of interest" description="Disordered" evidence="8">
    <location>
        <begin position="655"/>
        <end position="694"/>
    </location>
</feature>
<evidence type="ECO:0000256" key="6">
    <source>
        <dbReference type="ARBA" id="ARBA00022989"/>
    </source>
</evidence>
<feature type="transmembrane region" description="Helical" evidence="9">
    <location>
        <begin position="51"/>
        <end position="70"/>
    </location>
</feature>
<keyword evidence="11" id="KW-1185">Reference proteome</keyword>
<feature type="transmembrane region" description="Helical" evidence="9">
    <location>
        <begin position="194"/>
        <end position="217"/>
    </location>
</feature>
<comment type="similarity">
    <text evidence="2">Belongs to the autoinducer-2 exporter (AI-2E) (TC 2.A.86) family.</text>
</comment>
<dbReference type="OrthoDB" id="9799225at2"/>
<feature type="compositionally biased region" description="Pro residues" evidence="8">
    <location>
        <begin position="663"/>
        <end position="678"/>
    </location>
</feature>
<keyword evidence="6 9" id="KW-1133">Transmembrane helix</keyword>
<keyword evidence="3" id="KW-0813">Transport</keyword>
<name>A0A2U8WGY1_9HYPH</name>
<evidence type="ECO:0000256" key="1">
    <source>
        <dbReference type="ARBA" id="ARBA00004651"/>
    </source>
</evidence>
<evidence type="ECO:0000256" key="5">
    <source>
        <dbReference type="ARBA" id="ARBA00022692"/>
    </source>
</evidence>
<evidence type="ECO:0000256" key="3">
    <source>
        <dbReference type="ARBA" id="ARBA00022448"/>
    </source>
</evidence>
<feature type="compositionally biased region" description="Low complexity" evidence="8">
    <location>
        <begin position="504"/>
        <end position="514"/>
    </location>
</feature>
<evidence type="ECO:0000256" key="8">
    <source>
        <dbReference type="SAM" id="MobiDB-lite"/>
    </source>
</evidence>
<keyword evidence="5 9" id="KW-0812">Transmembrane</keyword>
<sequence length="694" mass="74100">MAEAGDDRRRVLPMKPARIQAAETPGDGLAAPLVIAAVIVAALYFGREILIPIAIAVLLSFVIGPLVALLRKLRLGRIPSVGVAVLLLLTVVAGLGGLIGMQVADLSTGLPRYQRTIAQKAENLKAGPLGDVAGYIRSINHQLQQAGAPEQKPPEQKPAPGKPAPPPAVQNPDKPVLVEVRDRDPSPVELAEKVLAPVLSPLATLGIVFVVLIFILVQREDLRDRMIRLVGSSDLHRTTVAMDDAARRLSRFFLVQLALNAGFGLVIGVGLWLIGVPNPILWGIFSALMRFVPYIGAFLSALLPLALAAAVDPGWNMVLATAALFVVLEPLVGQFIEPLVYGHSTGLSPFAVLVSALFWTWLWGPVGLLLSTPLTVCLVVLGRHVDKLEFLDVLFGDRPALTPVENFYQRMLADDPDEAQELAEAILAQCSLSSYYDEVALKGLQLAATDARRGVLTESQLDRIRVGIAQLIEDLSDRDDAAPDTKPTLAGRLLSGRQDEEAPCEAAPAVPDAPAPDQLPEAWRREGAVLCVAGRGPLDEAASMMLAQLLGKHGFGTRVVPFEDVTRSGIASLAAEDARMVCISYLEISGTPAHLRYLVQRLRRRAPEAQVLVGLWPADDAVLTDPDARATLGADHYAVSLREGVEACLEAVRDVPSTGVAPEPSPPGSPVPESPSPDAPAARRPAREPERAEA</sequence>
<dbReference type="GO" id="GO:0005886">
    <property type="term" value="C:plasma membrane"/>
    <property type="evidence" value="ECO:0007669"/>
    <property type="project" value="UniProtKB-SubCell"/>
</dbReference>
<feature type="region of interest" description="Disordered" evidence="8">
    <location>
        <begin position="478"/>
        <end position="514"/>
    </location>
</feature>
<feature type="transmembrane region" description="Helical" evidence="9">
    <location>
        <begin position="280"/>
        <end position="303"/>
    </location>
</feature>
<reference evidence="10 11" key="1">
    <citation type="submission" date="2018-05" db="EMBL/GenBank/DDBJ databases">
        <title>Complete Genome Sequence of Methylobacterium sp. 17Sr1-28.</title>
        <authorList>
            <person name="Srinivasan S."/>
        </authorList>
    </citation>
    <scope>NUCLEOTIDE SEQUENCE [LARGE SCALE GENOMIC DNA]</scope>
    <source>
        <strain evidence="10 11">17Sr1-28</strain>
    </source>
</reference>
<feature type="transmembrane region" description="Helical" evidence="9">
    <location>
        <begin position="82"/>
        <end position="104"/>
    </location>
</feature>
<gene>
    <name evidence="10" type="ORF">DK419_03485</name>
</gene>
<dbReference type="KEGG" id="mtea:DK419_03485"/>
<keyword evidence="4" id="KW-1003">Cell membrane</keyword>
<dbReference type="Pfam" id="PF01594">
    <property type="entry name" value="AI-2E_transport"/>
    <property type="match status" value="2"/>
</dbReference>
<dbReference type="Proteomes" id="UP000245444">
    <property type="component" value="Chromosome"/>
</dbReference>
<comment type="subcellular location">
    <subcellularLocation>
        <location evidence="1">Cell membrane</location>
        <topology evidence="1">Multi-pass membrane protein</topology>
    </subcellularLocation>
</comment>
<feature type="compositionally biased region" description="Basic and acidic residues" evidence="8">
    <location>
        <begin position="685"/>
        <end position="694"/>
    </location>
</feature>
<accession>A0A2U8WGY1</accession>
<evidence type="ECO:0000313" key="10">
    <source>
        <dbReference type="EMBL" id="AWN45495.1"/>
    </source>
</evidence>
<dbReference type="InterPro" id="IPR002549">
    <property type="entry name" value="AI-2E-like"/>
</dbReference>
<feature type="transmembrane region" description="Helical" evidence="9">
    <location>
        <begin position="315"/>
        <end position="336"/>
    </location>
</feature>
<dbReference type="RefSeq" id="WP_109957861.1">
    <property type="nucleotide sequence ID" value="NZ_CP029553.1"/>
</dbReference>
<feature type="transmembrane region" description="Helical" evidence="9">
    <location>
        <begin position="356"/>
        <end position="381"/>
    </location>
</feature>
<feature type="transmembrane region" description="Helical" evidence="9">
    <location>
        <begin position="252"/>
        <end position="274"/>
    </location>
</feature>
<feature type="region of interest" description="Disordered" evidence="8">
    <location>
        <begin position="144"/>
        <end position="173"/>
    </location>
</feature>
<feature type="compositionally biased region" description="Pro residues" evidence="8">
    <location>
        <begin position="156"/>
        <end position="169"/>
    </location>
</feature>
<evidence type="ECO:0000256" key="9">
    <source>
        <dbReference type="SAM" id="Phobius"/>
    </source>
</evidence>
<feature type="transmembrane region" description="Helical" evidence="9">
    <location>
        <begin position="28"/>
        <end position="45"/>
    </location>
</feature>
<evidence type="ECO:0000313" key="11">
    <source>
        <dbReference type="Proteomes" id="UP000245444"/>
    </source>
</evidence>
<protein>
    <submittedName>
        <fullName evidence="10">AI-2E family transporter</fullName>
    </submittedName>
</protein>
<dbReference type="AlphaFoldDB" id="A0A2U8WGY1"/>
<keyword evidence="7 9" id="KW-0472">Membrane</keyword>
<dbReference type="PANTHER" id="PTHR21716:SF53">
    <property type="entry name" value="PERMEASE PERM-RELATED"/>
    <property type="match status" value="1"/>
</dbReference>
<evidence type="ECO:0000256" key="2">
    <source>
        <dbReference type="ARBA" id="ARBA00009773"/>
    </source>
</evidence>
<evidence type="ECO:0000256" key="7">
    <source>
        <dbReference type="ARBA" id="ARBA00023136"/>
    </source>
</evidence>